<dbReference type="Pfam" id="PF04193">
    <property type="entry name" value="PQ-loop"/>
    <property type="match status" value="1"/>
</dbReference>
<comment type="caution">
    <text evidence="6">The sequence shown here is derived from an EMBL/GenBank/DDBJ whole genome shotgun (WGS) entry which is preliminary data.</text>
</comment>
<dbReference type="GO" id="GO:0005802">
    <property type="term" value="C:trans-Golgi network"/>
    <property type="evidence" value="ECO:0007669"/>
    <property type="project" value="TreeGrafter"/>
</dbReference>
<evidence type="ECO:0008006" key="8">
    <source>
        <dbReference type="Google" id="ProtNLM"/>
    </source>
</evidence>
<organism evidence="6 7">
    <name type="scientific">Phialemonium atrogriseum</name>
    <dbReference type="NCBI Taxonomy" id="1093897"/>
    <lineage>
        <taxon>Eukaryota</taxon>
        <taxon>Fungi</taxon>
        <taxon>Dikarya</taxon>
        <taxon>Ascomycota</taxon>
        <taxon>Pezizomycotina</taxon>
        <taxon>Sordariomycetes</taxon>
        <taxon>Sordariomycetidae</taxon>
        <taxon>Cephalothecales</taxon>
        <taxon>Cephalothecaceae</taxon>
        <taxon>Phialemonium</taxon>
    </lineage>
</organism>
<keyword evidence="3 5" id="KW-1133">Transmembrane helix</keyword>
<evidence type="ECO:0000313" key="6">
    <source>
        <dbReference type="EMBL" id="KAK1770313.1"/>
    </source>
</evidence>
<dbReference type="GO" id="GO:0045332">
    <property type="term" value="P:phospholipid translocation"/>
    <property type="evidence" value="ECO:0007669"/>
    <property type="project" value="TreeGrafter"/>
</dbReference>
<gene>
    <name evidence="6" type="ORF">QBC33DRAFT_445517</name>
</gene>
<name>A0AAJ0C7A9_9PEZI</name>
<evidence type="ECO:0000256" key="1">
    <source>
        <dbReference type="ARBA" id="ARBA00004141"/>
    </source>
</evidence>
<evidence type="ECO:0000256" key="5">
    <source>
        <dbReference type="SAM" id="Phobius"/>
    </source>
</evidence>
<evidence type="ECO:0000256" key="2">
    <source>
        <dbReference type="ARBA" id="ARBA00022692"/>
    </source>
</evidence>
<dbReference type="SMART" id="SM00679">
    <property type="entry name" value="CTNS"/>
    <property type="match status" value="1"/>
</dbReference>
<feature type="transmembrane region" description="Helical" evidence="5">
    <location>
        <begin position="37"/>
        <end position="57"/>
    </location>
</feature>
<keyword evidence="7" id="KW-1185">Reference proteome</keyword>
<dbReference type="AlphaFoldDB" id="A0AAJ0C7A9"/>
<dbReference type="EMBL" id="MU839000">
    <property type="protein sequence ID" value="KAK1770313.1"/>
    <property type="molecule type" value="Genomic_DNA"/>
</dbReference>
<evidence type="ECO:0000256" key="4">
    <source>
        <dbReference type="ARBA" id="ARBA00023136"/>
    </source>
</evidence>
<reference evidence="6" key="1">
    <citation type="submission" date="2023-06" db="EMBL/GenBank/DDBJ databases">
        <title>Genome-scale phylogeny and comparative genomics of the fungal order Sordariales.</title>
        <authorList>
            <consortium name="Lawrence Berkeley National Laboratory"/>
            <person name="Hensen N."/>
            <person name="Bonometti L."/>
            <person name="Westerberg I."/>
            <person name="Brannstrom I.O."/>
            <person name="Guillou S."/>
            <person name="Cros-Aarteil S."/>
            <person name="Calhoun S."/>
            <person name="Haridas S."/>
            <person name="Kuo A."/>
            <person name="Mondo S."/>
            <person name="Pangilinan J."/>
            <person name="Riley R."/>
            <person name="Labutti K."/>
            <person name="Andreopoulos B."/>
            <person name="Lipzen A."/>
            <person name="Chen C."/>
            <person name="Yanf M."/>
            <person name="Daum C."/>
            <person name="Ng V."/>
            <person name="Clum A."/>
            <person name="Steindorff A."/>
            <person name="Ohm R."/>
            <person name="Martin F."/>
            <person name="Silar P."/>
            <person name="Natvig D."/>
            <person name="Lalanne C."/>
            <person name="Gautier V."/>
            <person name="Ament-Velasquez S.L."/>
            <person name="Kruys A."/>
            <person name="Hutchinson M.I."/>
            <person name="Powell A.J."/>
            <person name="Barry K."/>
            <person name="Miller A.N."/>
            <person name="Grigoriev I.V."/>
            <person name="Debuchy R."/>
            <person name="Gladieux P."/>
            <person name="Thoren M.H."/>
            <person name="Johannesson H."/>
        </authorList>
    </citation>
    <scope>NUCLEOTIDE SEQUENCE</scope>
    <source>
        <strain evidence="6">8032-3</strain>
    </source>
</reference>
<accession>A0AAJ0C7A9</accession>
<dbReference type="GO" id="GO:0042147">
    <property type="term" value="P:retrograde transport, endosome to Golgi"/>
    <property type="evidence" value="ECO:0007669"/>
    <property type="project" value="TreeGrafter"/>
</dbReference>
<dbReference type="RefSeq" id="XP_060286526.1">
    <property type="nucleotide sequence ID" value="XM_060424333.1"/>
</dbReference>
<feature type="transmembrane region" description="Helical" evidence="5">
    <location>
        <begin position="6"/>
        <end position="25"/>
    </location>
</feature>
<protein>
    <recommendedName>
        <fullName evidence="8">PQ-loop repeat-containing protein 1</fullName>
    </recommendedName>
</protein>
<evidence type="ECO:0000256" key="3">
    <source>
        <dbReference type="ARBA" id="ARBA00022989"/>
    </source>
</evidence>
<dbReference type="GO" id="GO:0005768">
    <property type="term" value="C:endosome"/>
    <property type="evidence" value="ECO:0007669"/>
    <property type="project" value="TreeGrafter"/>
</dbReference>
<comment type="subcellular location">
    <subcellularLocation>
        <location evidence="1">Membrane</location>
        <topology evidence="1">Multi-pass membrane protein</topology>
    </subcellularLocation>
</comment>
<feature type="transmembrane region" description="Helical" evidence="5">
    <location>
        <begin position="132"/>
        <end position="150"/>
    </location>
</feature>
<dbReference type="GO" id="GO:0005829">
    <property type="term" value="C:cytosol"/>
    <property type="evidence" value="ECO:0007669"/>
    <property type="project" value="GOC"/>
</dbReference>
<feature type="transmembrane region" description="Helical" evidence="5">
    <location>
        <begin position="69"/>
        <end position="87"/>
    </location>
</feature>
<sequence>MGWLKAFAGYVTPIFLILSPVISYADQVYSMHSSKSSAGFSLDIPLIMLVASMLRIFYYPGARFDNALLIQSFVMIVMQLILLKIALDHRPSPTSKGGEAGAPFAGAQDGSWDKARPYNFWQWRSPKPYWRFLLYLFISLTVCELILAPFDLVYPAYSVLIGYTGLSIEATLPIPQILTNARSKSCKGFRFSVLASWLLGDCMKMYWFFTSPTTIPWAFKSSGMFQACCDFFLGIQYLMYGSGDVPIKDWELQAPR</sequence>
<dbReference type="GO" id="GO:0016020">
    <property type="term" value="C:membrane"/>
    <property type="evidence" value="ECO:0007669"/>
    <property type="project" value="UniProtKB-SubCell"/>
</dbReference>
<feature type="transmembrane region" description="Helical" evidence="5">
    <location>
        <begin position="156"/>
        <end position="179"/>
    </location>
</feature>
<keyword evidence="2 5" id="KW-0812">Transmembrane</keyword>
<dbReference type="PANTHER" id="PTHR14856:SF9">
    <property type="entry name" value="PQ-LOOP REPEAT-CONTAINING PROTEIN 1"/>
    <property type="match status" value="1"/>
</dbReference>
<dbReference type="InterPro" id="IPR006603">
    <property type="entry name" value="PQ-loop_rpt"/>
</dbReference>
<dbReference type="PANTHER" id="PTHR14856">
    <property type="entry name" value="PQ-LOOP REPEAT-CONTAINING PROTEIN 1-LIKE PROTEIN"/>
    <property type="match status" value="1"/>
</dbReference>
<keyword evidence="4 5" id="KW-0472">Membrane</keyword>
<dbReference type="InterPro" id="IPR052241">
    <property type="entry name" value="SLC66/Scramblase_ANY1"/>
</dbReference>
<proteinExistence type="predicted"/>
<dbReference type="Gene3D" id="1.20.1280.290">
    <property type="match status" value="2"/>
</dbReference>
<dbReference type="Proteomes" id="UP001244011">
    <property type="component" value="Unassembled WGS sequence"/>
</dbReference>
<dbReference type="GeneID" id="85307520"/>
<evidence type="ECO:0000313" key="7">
    <source>
        <dbReference type="Proteomes" id="UP001244011"/>
    </source>
</evidence>